<dbReference type="PANTHER" id="PTHR43479">
    <property type="entry name" value="ACREF/ENVCD OPERON REPRESSOR-RELATED"/>
    <property type="match status" value="1"/>
</dbReference>
<evidence type="ECO:0000313" key="5">
    <source>
        <dbReference type="Proteomes" id="UP000601522"/>
    </source>
</evidence>
<gene>
    <name evidence="4" type="ORF">H8689_08650</name>
</gene>
<evidence type="ECO:0000256" key="1">
    <source>
        <dbReference type="ARBA" id="ARBA00023125"/>
    </source>
</evidence>
<dbReference type="SUPFAM" id="SSF46689">
    <property type="entry name" value="Homeodomain-like"/>
    <property type="match status" value="1"/>
</dbReference>
<evidence type="ECO:0000259" key="3">
    <source>
        <dbReference type="PROSITE" id="PS50977"/>
    </source>
</evidence>
<dbReference type="PRINTS" id="PR00455">
    <property type="entry name" value="HTHTETR"/>
</dbReference>
<proteinExistence type="predicted"/>
<comment type="caution">
    <text evidence="4">The sequence shown here is derived from an EMBL/GenBank/DDBJ whole genome shotgun (WGS) entry which is preliminary data.</text>
</comment>
<dbReference type="AlphaFoldDB" id="A0A926IMG6"/>
<dbReference type="PROSITE" id="PS50977">
    <property type="entry name" value="HTH_TETR_2"/>
    <property type="match status" value="1"/>
</dbReference>
<dbReference type="RefSeq" id="WP_249324042.1">
    <property type="nucleotide sequence ID" value="NZ_JACRTK010000003.1"/>
</dbReference>
<dbReference type="GO" id="GO:0003677">
    <property type="term" value="F:DNA binding"/>
    <property type="evidence" value="ECO:0007669"/>
    <property type="project" value="UniProtKB-UniRule"/>
</dbReference>
<feature type="domain" description="HTH tetR-type" evidence="3">
    <location>
        <begin position="5"/>
        <end position="65"/>
    </location>
</feature>
<dbReference type="PANTHER" id="PTHR43479:SF11">
    <property type="entry name" value="ACREF_ENVCD OPERON REPRESSOR-RELATED"/>
    <property type="match status" value="1"/>
</dbReference>
<keyword evidence="1 2" id="KW-0238">DNA-binding</keyword>
<name>A0A926IMG6_9FIRM</name>
<dbReference type="Gene3D" id="1.10.357.10">
    <property type="entry name" value="Tetracycline Repressor, domain 2"/>
    <property type="match status" value="1"/>
</dbReference>
<evidence type="ECO:0000313" key="4">
    <source>
        <dbReference type="EMBL" id="MBC8591179.1"/>
    </source>
</evidence>
<dbReference type="EMBL" id="JACRTK010000003">
    <property type="protein sequence ID" value="MBC8591179.1"/>
    <property type="molecule type" value="Genomic_DNA"/>
</dbReference>
<sequence length="185" mass="21484">MKKTLISKEFIISAGKEIVTESGIQALNMRDIAQRCDISVGSVYNYFPSKEDLGIAIIESIWTEIIHNSKEYHSTLGFTENILFLFKNIQKGSKRYPSFFRVHPMTLSNMDKNKGREVMHRYFGHMKNGLIKSLDQDPNVREDVFSDKFTKVKFVDFVFSNILTLLMKEESCDYLVEIVKCIIYD</sequence>
<accession>A0A926IMG6</accession>
<dbReference type="Pfam" id="PF00440">
    <property type="entry name" value="TetR_N"/>
    <property type="match status" value="1"/>
</dbReference>
<dbReference type="InterPro" id="IPR001647">
    <property type="entry name" value="HTH_TetR"/>
</dbReference>
<feature type="DNA-binding region" description="H-T-H motif" evidence="2">
    <location>
        <begin position="28"/>
        <end position="47"/>
    </location>
</feature>
<reference evidence="4 5" key="1">
    <citation type="submission" date="2020-08" db="EMBL/GenBank/DDBJ databases">
        <title>Genome public.</title>
        <authorList>
            <person name="Liu C."/>
            <person name="Sun Q."/>
        </authorList>
    </citation>
    <scope>NUCLEOTIDE SEQUENCE [LARGE SCALE GENOMIC DNA]</scope>
    <source>
        <strain evidence="4 5">NSJ-26</strain>
    </source>
</reference>
<dbReference type="Proteomes" id="UP000601522">
    <property type="component" value="Unassembled WGS sequence"/>
</dbReference>
<keyword evidence="5" id="KW-1185">Reference proteome</keyword>
<protein>
    <submittedName>
        <fullName evidence="4">TetR/AcrR family transcriptional regulator</fullName>
    </submittedName>
</protein>
<dbReference type="InterPro" id="IPR050624">
    <property type="entry name" value="HTH-type_Tx_Regulator"/>
</dbReference>
<evidence type="ECO:0000256" key="2">
    <source>
        <dbReference type="PROSITE-ProRule" id="PRU00335"/>
    </source>
</evidence>
<organism evidence="4 5">
    <name type="scientific">Wansuia hejianensis</name>
    <dbReference type="NCBI Taxonomy" id="2763667"/>
    <lineage>
        <taxon>Bacteria</taxon>
        <taxon>Bacillati</taxon>
        <taxon>Bacillota</taxon>
        <taxon>Clostridia</taxon>
        <taxon>Lachnospirales</taxon>
        <taxon>Lachnospiraceae</taxon>
        <taxon>Wansuia</taxon>
    </lineage>
</organism>
<dbReference type="InterPro" id="IPR009057">
    <property type="entry name" value="Homeodomain-like_sf"/>
</dbReference>